<proteinExistence type="predicted"/>
<name>A0A8J2JCQ8_9HEXA</name>
<feature type="non-terminal residue" evidence="1">
    <location>
        <position position="1"/>
    </location>
</feature>
<dbReference type="AlphaFoldDB" id="A0A8J2JCQ8"/>
<gene>
    <name evidence="1" type="ORF">AFUS01_LOCUS5905</name>
</gene>
<dbReference type="Proteomes" id="UP000708208">
    <property type="component" value="Unassembled WGS sequence"/>
</dbReference>
<keyword evidence="2" id="KW-1185">Reference proteome</keyword>
<evidence type="ECO:0000313" key="1">
    <source>
        <dbReference type="EMBL" id="CAG7716392.1"/>
    </source>
</evidence>
<organism evidence="1 2">
    <name type="scientific">Allacma fusca</name>
    <dbReference type="NCBI Taxonomy" id="39272"/>
    <lineage>
        <taxon>Eukaryota</taxon>
        <taxon>Metazoa</taxon>
        <taxon>Ecdysozoa</taxon>
        <taxon>Arthropoda</taxon>
        <taxon>Hexapoda</taxon>
        <taxon>Collembola</taxon>
        <taxon>Symphypleona</taxon>
        <taxon>Sminthuridae</taxon>
        <taxon>Allacma</taxon>
    </lineage>
</organism>
<comment type="caution">
    <text evidence="1">The sequence shown here is derived from an EMBL/GenBank/DDBJ whole genome shotgun (WGS) entry which is preliminary data.</text>
</comment>
<accession>A0A8J2JCQ8</accession>
<dbReference type="EMBL" id="CAJVCH010038222">
    <property type="protein sequence ID" value="CAG7716392.1"/>
    <property type="molecule type" value="Genomic_DNA"/>
</dbReference>
<protein>
    <submittedName>
        <fullName evidence="1">Uncharacterized protein</fullName>
    </submittedName>
</protein>
<reference evidence="1" key="1">
    <citation type="submission" date="2021-06" db="EMBL/GenBank/DDBJ databases">
        <authorList>
            <person name="Hodson N. C."/>
            <person name="Mongue J. A."/>
            <person name="Jaron S. K."/>
        </authorList>
    </citation>
    <scope>NUCLEOTIDE SEQUENCE</scope>
</reference>
<sequence>FNLQTAKRSWEVAEKHYDLGNSLSLIRTDICKQFAHCECKPKAYC</sequence>
<evidence type="ECO:0000313" key="2">
    <source>
        <dbReference type="Proteomes" id="UP000708208"/>
    </source>
</evidence>